<dbReference type="InterPro" id="IPR036390">
    <property type="entry name" value="WH_DNA-bd_sf"/>
</dbReference>
<dbReference type="GO" id="GO:0003700">
    <property type="term" value="F:DNA-binding transcription factor activity"/>
    <property type="evidence" value="ECO:0007669"/>
    <property type="project" value="InterPro"/>
</dbReference>
<dbReference type="Gene3D" id="1.10.10.10">
    <property type="entry name" value="Winged helix-like DNA-binding domain superfamily/Winged helix DNA-binding domain"/>
    <property type="match status" value="1"/>
</dbReference>
<dbReference type="PATRIC" id="fig|1423724.4.peg.252"/>
<dbReference type="RefSeq" id="WP_025086672.1">
    <property type="nucleotide sequence ID" value="NZ_AZFT01000048.1"/>
</dbReference>
<dbReference type="PANTHER" id="PTHR44846:SF17">
    <property type="entry name" value="GNTR-FAMILY TRANSCRIPTIONAL REGULATOR"/>
    <property type="match status" value="1"/>
</dbReference>
<dbReference type="EMBL" id="AZFT01000048">
    <property type="protein sequence ID" value="KRL84759.1"/>
    <property type="molecule type" value="Genomic_DNA"/>
</dbReference>
<accession>A0A0R1TU03</accession>
<dbReference type="InterPro" id="IPR028978">
    <property type="entry name" value="Chorismate_lyase_/UTRA_dom_sf"/>
</dbReference>
<dbReference type="InterPro" id="IPR050679">
    <property type="entry name" value="Bact_HTH_transcr_reg"/>
</dbReference>
<dbReference type="Gene3D" id="3.40.1410.10">
    <property type="entry name" value="Chorismate lyase-like"/>
    <property type="match status" value="1"/>
</dbReference>
<dbReference type="SMART" id="SM00866">
    <property type="entry name" value="UTRA"/>
    <property type="match status" value="1"/>
</dbReference>
<dbReference type="PROSITE" id="PS50949">
    <property type="entry name" value="HTH_GNTR"/>
    <property type="match status" value="1"/>
</dbReference>
<evidence type="ECO:0000256" key="1">
    <source>
        <dbReference type="ARBA" id="ARBA00023015"/>
    </source>
</evidence>
<dbReference type="GO" id="GO:0045892">
    <property type="term" value="P:negative regulation of DNA-templated transcription"/>
    <property type="evidence" value="ECO:0007669"/>
    <property type="project" value="TreeGrafter"/>
</dbReference>
<keyword evidence="1" id="KW-0805">Transcription regulation</keyword>
<evidence type="ECO:0000313" key="5">
    <source>
        <dbReference type="EMBL" id="KRL84759.1"/>
    </source>
</evidence>
<dbReference type="Proteomes" id="UP000051324">
    <property type="component" value="Unassembled WGS sequence"/>
</dbReference>
<keyword evidence="2" id="KW-0238">DNA-binding</keyword>
<dbReference type="GO" id="GO:0003677">
    <property type="term" value="F:DNA binding"/>
    <property type="evidence" value="ECO:0007669"/>
    <property type="project" value="UniProtKB-KW"/>
</dbReference>
<comment type="caution">
    <text evidence="5">The sequence shown here is derived from an EMBL/GenBank/DDBJ whole genome shotgun (WGS) entry which is preliminary data.</text>
</comment>
<dbReference type="AlphaFoldDB" id="A0A0R1TU03"/>
<keyword evidence="3" id="KW-0804">Transcription</keyword>
<name>A0A0R1TU03_9LACO</name>
<keyword evidence="6" id="KW-1185">Reference proteome</keyword>
<evidence type="ECO:0000313" key="6">
    <source>
        <dbReference type="Proteomes" id="UP000051324"/>
    </source>
</evidence>
<dbReference type="eggNOG" id="COG2188">
    <property type="taxonomic scope" value="Bacteria"/>
</dbReference>
<dbReference type="SUPFAM" id="SSF46785">
    <property type="entry name" value="Winged helix' DNA-binding domain"/>
    <property type="match status" value="1"/>
</dbReference>
<proteinExistence type="predicted"/>
<evidence type="ECO:0000256" key="3">
    <source>
        <dbReference type="ARBA" id="ARBA00023163"/>
    </source>
</evidence>
<evidence type="ECO:0000259" key="4">
    <source>
        <dbReference type="PROSITE" id="PS50949"/>
    </source>
</evidence>
<evidence type="ECO:0000256" key="2">
    <source>
        <dbReference type="ARBA" id="ARBA00023125"/>
    </source>
</evidence>
<dbReference type="PANTHER" id="PTHR44846">
    <property type="entry name" value="MANNOSYL-D-GLYCERATE TRANSPORT/METABOLISM SYSTEM REPRESSOR MNGR-RELATED"/>
    <property type="match status" value="1"/>
</dbReference>
<dbReference type="Pfam" id="PF00392">
    <property type="entry name" value="GntR"/>
    <property type="match status" value="1"/>
</dbReference>
<dbReference type="InterPro" id="IPR036388">
    <property type="entry name" value="WH-like_DNA-bd_sf"/>
</dbReference>
<organism evidence="5 6">
    <name type="scientific">Ligilactobacillus apodemi DSM 16634 = JCM 16172</name>
    <dbReference type="NCBI Taxonomy" id="1423724"/>
    <lineage>
        <taxon>Bacteria</taxon>
        <taxon>Bacillati</taxon>
        <taxon>Bacillota</taxon>
        <taxon>Bacilli</taxon>
        <taxon>Lactobacillales</taxon>
        <taxon>Lactobacillaceae</taxon>
        <taxon>Ligilactobacillus</taxon>
    </lineage>
</organism>
<feature type="domain" description="HTH gntR-type" evidence="4">
    <location>
        <begin position="4"/>
        <end position="72"/>
    </location>
</feature>
<protein>
    <submittedName>
        <fullName evidence="5">GntR family transcriptional regulator</fullName>
    </submittedName>
</protein>
<dbReference type="InterPro" id="IPR011663">
    <property type="entry name" value="UTRA"/>
</dbReference>
<gene>
    <name evidence="5" type="ORF">FC32_GL000238</name>
</gene>
<dbReference type="OrthoDB" id="9815017at2"/>
<dbReference type="CDD" id="cd07377">
    <property type="entry name" value="WHTH_GntR"/>
    <property type="match status" value="1"/>
</dbReference>
<dbReference type="Pfam" id="PF07702">
    <property type="entry name" value="UTRA"/>
    <property type="match status" value="1"/>
</dbReference>
<reference evidence="5 6" key="1">
    <citation type="journal article" date="2015" name="Genome Announc.">
        <title>Expanding the biotechnology potential of lactobacilli through comparative genomics of 213 strains and associated genera.</title>
        <authorList>
            <person name="Sun Z."/>
            <person name="Harris H.M."/>
            <person name="McCann A."/>
            <person name="Guo C."/>
            <person name="Argimon S."/>
            <person name="Zhang W."/>
            <person name="Yang X."/>
            <person name="Jeffery I.B."/>
            <person name="Cooney J.C."/>
            <person name="Kagawa T.F."/>
            <person name="Liu W."/>
            <person name="Song Y."/>
            <person name="Salvetti E."/>
            <person name="Wrobel A."/>
            <person name="Rasinkangas P."/>
            <person name="Parkhill J."/>
            <person name="Rea M.C."/>
            <person name="O'Sullivan O."/>
            <person name="Ritari J."/>
            <person name="Douillard F.P."/>
            <person name="Paul Ross R."/>
            <person name="Yang R."/>
            <person name="Briner A.E."/>
            <person name="Felis G.E."/>
            <person name="de Vos W.M."/>
            <person name="Barrangou R."/>
            <person name="Klaenhammer T.R."/>
            <person name="Caufield P.W."/>
            <person name="Cui Y."/>
            <person name="Zhang H."/>
            <person name="O'Toole P.W."/>
        </authorList>
    </citation>
    <scope>NUCLEOTIDE SEQUENCE [LARGE SCALE GENOMIC DNA]</scope>
    <source>
        <strain evidence="5 6">DSM 16634</strain>
    </source>
</reference>
<dbReference type="InterPro" id="IPR000524">
    <property type="entry name" value="Tscrpt_reg_HTH_GntR"/>
</dbReference>
<dbReference type="STRING" id="1423724.FC32_GL000238"/>
<dbReference type="SMART" id="SM00345">
    <property type="entry name" value="HTH_GNTR"/>
    <property type="match status" value="1"/>
</dbReference>
<dbReference type="SUPFAM" id="SSF64288">
    <property type="entry name" value="Chorismate lyase-like"/>
    <property type="match status" value="1"/>
</dbReference>
<sequence>MSVRPKYSQIADQLIQLIVSEKQQLNTRFFTENELSKKYNVSRSTIRAALSELEDLKFITKAKNTGYYVSYEPAKFDFAKFYSFSKVAHKENLAPTSELLMFAKTTPNYYIAQKLGLKQDELVYRIERLRMLNFQPILFEKTFLPAKRFPKLRRNELLKNSLYDLLSTKYALKIKDGEEEFFASLINARESELLDLKVGTPCLKIQRRTFDVDHIPFEFTITTAPSRYFSYKVPLANNEV</sequence>